<dbReference type="GO" id="GO:0051082">
    <property type="term" value="F:unfolded protein binding"/>
    <property type="evidence" value="ECO:0007669"/>
    <property type="project" value="TreeGrafter"/>
</dbReference>
<dbReference type="HAMAP" id="MF_01151">
    <property type="entry name" value="GrpE"/>
    <property type="match status" value="1"/>
</dbReference>
<evidence type="ECO:0000313" key="8">
    <source>
        <dbReference type="Proteomes" id="UP000001202"/>
    </source>
</evidence>
<evidence type="ECO:0000256" key="2">
    <source>
        <dbReference type="ARBA" id="ARBA00023186"/>
    </source>
</evidence>
<evidence type="ECO:0000256" key="3">
    <source>
        <dbReference type="HAMAP-Rule" id="MF_01151"/>
    </source>
</evidence>
<dbReference type="GO" id="GO:0000774">
    <property type="term" value="F:adenyl-nucleotide exchange factor activity"/>
    <property type="evidence" value="ECO:0007669"/>
    <property type="project" value="InterPro"/>
</dbReference>
<dbReference type="PANTHER" id="PTHR21237">
    <property type="entry name" value="GRPE PROTEIN"/>
    <property type="match status" value="1"/>
</dbReference>
<dbReference type="SMR" id="A0A0H3BIE5"/>
<gene>
    <name evidence="3 7" type="primary">grpE</name>
    <name evidence="7" type="ordered locus">TPASS_0215</name>
</gene>
<dbReference type="PRINTS" id="PR00773">
    <property type="entry name" value="GRPEPROTEIN"/>
</dbReference>
<sequence length="220" mass="24207">MCGGDVQGQGVASGCDEALERADSLRASDPVPVESGEGSVPGEHSQELETGASEETLRERVNVLQEQYLRKAADLENYRKRALRERQEAVEHAYAALLADIVAVLDDFDRAIEAADHASSTEVEASSAFREGVLMIRKQLSSVLETKYGLEYYPVLGERFDPNLHEALSMSPSASVHEKIVGAELQKGYRVRNRILRHAKVMVLTPEEQTEPDRGDGPSE</sequence>
<protein>
    <recommendedName>
        <fullName evidence="3 4">Protein GrpE</fullName>
    </recommendedName>
    <alternativeName>
        <fullName evidence="3">HSP-70 cofactor</fullName>
    </alternativeName>
</protein>
<evidence type="ECO:0000256" key="6">
    <source>
        <dbReference type="SAM" id="MobiDB-lite"/>
    </source>
</evidence>
<dbReference type="Proteomes" id="UP000001202">
    <property type="component" value="Chromosome"/>
</dbReference>
<feature type="region of interest" description="Disordered" evidence="6">
    <location>
        <begin position="1"/>
        <end position="55"/>
    </location>
</feature>
<dbReference type="GO" id="GO:0051087">
    <property type="term" value="F:protein-folding chaperone binding"/>
    <property type="evidence" value="ECO:0007669"/>
    <property type="project" value="InterPro"/>
</dbReference>
<dbReference type="Pfam" id="PF01025">
    <property type="entry name" value="GrpE"/>
    <property type="match status" value="1"/>
</dbReference>
<dbReference type="RefSeq" id="WP_010881663.1">
    <property type="nucleotide sequence ID" value="NC_010741.1"/>
</dbReference>
<dbReference type="KEGG" id="tpp:TPASS_0215"/>
<dbReference type="SUPFAM" id="SSF51064">
    <property type="entry name" value="Head domain of nucleotide exchange factor GrpE"/>
    <property type="match status" value="1"/>
</dbReference>
<dbReference type="PATRIC" id="fig|455434.6.peg.219"/>
<dbReference type="GO" id="GO:0005737">
    <property type="term" value="C:cytoplasm"/>
    <property type="evidence" value="ECO:0007669"/>
    <property type="project" value="UniProtKB-SubCell"/>
</dbReference>
<name>A0A0H3BIE5_TREPS</name>
<organism evidence="7 8">
    <name type="scientific">Treponema pallidum subsp. pallidum (strain SS14)</name>
    <dbReference type="NCBI Taxonomy" id="455434"/>
    <lineage>
        <taxon>Bacteria</taxon>
        <taxon>Pseudomonadati</taxon>
        <taxon>Spirochaetota</taxon>
        <taxon>Spirochaetia</taxon>
        <taxon>Spirochaetales</taxon>
        <taxon>Treponemataceae</taxon>
        <taxon>Treponema</taxon>
    </lineage>
</organism>
<dbReference type="CDD" id="cd00446">
    <property type="entry name" value="GrpE"/>
    <property type="match status" value="1"/>
</dbReference>
<dbReference type="PANTHER" id="PTHR21237:SF23">
    <property type="entry name" value="GRPE PROTEIN HOMOLOG, MITOCHONDRIAL"/>
    <property type="match status" value="1"/>
</dbReference>
<comment type="function">
    <text evidence="3 4">Participates actively in the response to hyperosmotic and heat shock by preventing the aggregation of stress-denatured proteins, in association with DnaK and GrpE. It is the nucleotide exchange factor for DnaK and may function as a thermosensor. Unfolded proteins bind initially to DnaJ; upon interaction with the DnaJ-bound protein, DnaK hydrolyzes its bound ATP, resulting in the formation of a stable complex. GrpE releases ADP from DnaK; ATP binding to DnaK triggers the release of the substrate protein, thus completing the reaction cycle. Several rounds of ATP-dependent interactions between DnaJ, DnaK and GrpE are required for fully efficient folding.</text>
</comment>
<evidence type="ECO:0000313" key="7">
    <source>
        <dbReference type="EMBL" id="ACD70642.1"/>
    </source>
</evidence>
<comment type="similarity">
    <text evidence="1 3 5">Belongs to the GrpE family.</text>
</comment>
<keyword evidence="2 3" id="KW-0143">Chaperone</keyword>
<dbReference type="InterPro" id="IPR013805">
    <property type="entry name" value="GrpE_CC"/>
</dbReference>
<dbReference type="AlphaFoldDB" id="A0A0H3BIE5"/>
<dbReference type="EMBL" id="CP000805">
    <property type="protein sequence ID" value="ACD70642.1"/>
    <property type="molecule type" value="Genomic_DNA"/>
</dbReference>
<dbReference type="GeneID" id="93876003"/>
<evidence type="ECO:0000256" key="5">
    <source>
        <dbReference type="RuleBase" id="RU004478"/>
    </source>
</evidence>
<comment type="subunit">
    <text evidence="3">Homodimer.</text>
</comment>
<dbReference type="InterPro" id="IPR000740">
    <property type="entry name" value="GrpE"/>
</dbReference>
<keyword evidence="3" id="KW-0963">Cytoplasm</keyword>
<dbReference type="PROSITE" id="PS01071">
    <property type="entry name" value="GRPE"/>
    <property type="match status" value="1"/>
</dbReference>
<evidence type="ECO:0000256" key="1">
    <source>
        <dbReference type="ARBA" id="ARBA00009054"/>
    </source>
</evidence>
<proteinExistence type="inferred from homology"/>
<dbReference type="Gene3D" id="3.90.20.20">
    <property type="match status" value="1"/>
</dbReference>
<dbReference type="Gene3D" id="2.30.22.10">
    <property type="entry name" value="Head domain of nucleotide exchange factor GrpE"/>
    <property type="match status" value="1"/>
</dbReference>
<dbReference type="SUPFAM" id="SSF58014">
    <property type="entry name" value="Coiled-coil domain of nucleotide exchange factor GrpE"/>
    <property type="match status" value="1"/>
</dbReference>
<keyword evidence="3 4" id="KW-0346">Stress response</keyword>
<evidence type="ECO:0000256" key="4">
    <source>
        <dbReference type="RuleBase" id="RU000639"/>
    </source>
</evidence>
<dbReference type="InterPro" id="IPR009012">
    <property type="entry name" value="GrpE_head"/>
</dbReference>
<dbReference type="GO" id="GO:0042803">
    <property type="term" value="F:protein homodimerization activity"/>
    <property type="evidence" value="ECO:0007669"/>
    <property type="project" value="InterPro"/>
</dbReference>
<comment type="subcellular location">
    <subcellularLocation>
        <location evidence="3">Cytoplasm</location>
    </subcellularLocation>
</comment>
<reference evidence="7 8" key="1">
    <citation type="journal article" date="2008" name="BMC Microbiol.">
        <title>Complete genome sequence of Treponema pallidum ssp. pallidum strain SS14 determined with oligonucleotide arrays.</title>
        <authorList>
            <person name="Matejkova P."/>
            <person name="Strouhal M."/>
            <person name="Smajs D."/>
            <person name="Norris S.J."/>
            <person name="Palzkill T."/>
            <person name="Petrosino J.F."/>
            <person name="Sodergren E."/>
            <person name="Norton J.E."/>
            <person name="Singh J."/>
            <person name="Richmond T.A."/>
            <person name="Molla M.N."/>
            <person name="Albert T.J."/>
            <person name="Weinstock G.M."/>
        </authorList>
    </citation>
    <scope>NUCLEOTIDE SEQUENCE [LARGE SCALE GENOMIC DNA]</scope>
    <source>
        <strain evidence="7 8">SS14</strain>
    </source>
</reference>
<accession>A0A0H3BIE5</accession>
<dbReference type="GO" id="GO:0006457">
    <property type="term" value="P:protein folding"/>
    <property type="evidence" value="ECO:0007669"/>
    <property type="project" value="InterPro"/>
</dbReference>